<dbReference type="AlphaFoldDB" id="A1CZ71"/>
<dbReference type="Proteomes" id="UP000006702">
    <property type="component" value="Unassembled WGS sequence"/>
</dbReference>
<dbReference type="RefSeq" id="XP_001265938.1">
    <property type="nucleotide sequence ID" value="XM_001265937.1"/>
</dbReference>
<reference evidence="2" key="1">
    <citation type="journal article" date="2008" name="PLoS Genet.">
        <title>Genomic islands in the pathogenic filamentous fungus Aspergillus fumigatus.</title>
        <authorList>
            <person name="Fedorova N.D."/>
            <person name="Khaldi N."/>
            <person name="Joardar V.S."/>
            <person name="Maiti R."/>
            <person name="Amedeo P."/>
            <person name="Anderson M.J."/>
            <person name="Crabtree J."/>
            <person name="Silva J.C."/>
            <person name="Badger J.H."/>
            <person name="Albarraq A."/>
            <person name="Angiuoli S."/>
            <person name="Bussey H."/>
            <person name="Bowyer P."/>
            <person name="Cotty P.J."/>
            <person name="Dyer P.S."/>
            <person name="Egan A."/>
            <person name="Galens K."/>
            <person name="Fraser-Liggett C.M."/>
            <person name="Haas B.J."/>
            <person name="Inman J.M."/>
            <person name="Kent R."/>
            <person name="Lemieux S."/>
            <person name="Malavazi I."/>
            <person name="Orvis J."/>
            <person name="Roemer T."/>
            <person name="Ronning C.M."/>
            <person name="Sundaram J.P."/>
            <person name="Sutton G."/>
            <person name="Turner G."/>
            <person name="Venter J.C."/>
            <person name="White O.R."/>
            <person name="Whitty B.R."/>
            <person name="Youngman P."/>
            <person name="Wolfe K.H."/>
            <person name="Goldman G.H."/>
            <person name="Wortman J.R."/>
            <person name="Jiang B."/>
            <person name="Denning D.W."/>
            <person name="Nierman W.C."/>
        </authorList>
    </citation>
    <scope>NUCLEOTIDE SEQUENCE [LARGE SCALE GENOMIC DNA]</scope>
    <source>
        <strain evidence="2">ATCC 1020 / DSM 3700 / CBS 544.65 / FGSC A1164 / JCM 1740 / NRRL 181 / WB 181</strain>
    </source>
</reference>
<proteinExistence type="predicted"/>
<evidence type="ECO:0000313" key="2">
    <source>
        <dbReference type="Proteomes" id="UP000006702"/>
    </source>
</evidence>
<name>A1CZ71_NEOFI</name>
<dbReference type="GeneID" id="4593170"/>
<accession>A1CZ71</accession>
<dbReference type="KEGG" id="nfi:NFIA_036130"/>
<evidence type="ECO:0000313" key="1">
    <source>
        <dbReference type="EMBL" id="EAW24041.1"/>
    </source>
</evidence>
<gene>
    <name evidence="1" type="ORF">NFIA_036130</name>
</gene>
<dbReference type="HOGENOM" id="CLU_2455273_0_0_1"/>
<organism evidence="1 2">
    <name type="scientific">Neosartorya fischeri (strain ATCC 1020 / DSM 3700 / CBS 544.65 / FGSC A1164 / JCM 1740 / NRRL 181 / WB 181)</name>
    <name type="common">Aspergillus fischerianus</name>
    <dbReference type="NCBI Taxonomy" id="331117"/>
    <lineage>
        <taxon>Eukaryota</taxon>
        <taxon>Fungi</taxon>
        <taxon>Dikarya</taxon>
        <taxon>Ascomycota</taxon>
        <taxon>Pezizomycotina</taxon>
        <taxon>Eurotiomycetes</taxon>
        <taxon>Eurotiomycetidae</taxon>
        <taxon>Eurotiales</taxon>
        <taxon>Aspergillaceae</taxon>
        <taxon>Aspergillus</taxon>
        <taxon>Aspergillus subgen. Fumigati</taxon>
    </lineage>
</organism>
<sequence length="89" mass="9987">MRLQYRRPVGLVVWGSRQRRDVINGDCVVGQPFVDGRDAVPPHYPLPMAPVAPSLAPRGHRAENYVAAISLAARVHSVSMPDPVRHRRW</sequence>
<dbReference type="VEuPathDB" id="FungiDB:NFIA_036130"/>
<keyword evidence="2" id="KW-1185">Reference proteome</keyword>
<protein>
    <submittedName>
        <fullName evidence="1">Uncharacterized protein</fullName>
    </submittedName>
</protein>
<dbReference type="EMBL" id="DS027686">
    <property type="protein sequence ID" value="EAW24041.1"/>
    <property type="molecule type" value="Genomic_DNA"/>
</dbReference>